<evidence type="ECO:0000256" key="2">
    <source>
        <dbReference type="ARBA" id="ARBA00022692"/>
    </source>
</evidence>
<evidence type="ECO:0008006" key="8">
    <source>
        <dbReference type="Google" id="ProtNLM"/>
    </source>
</evidence>
<feature type="transmembrane region" description="Helical" evidence="5">
    <location>
        <begin position="52"/>
        <end position="71"/>
    </location>
</feature>
<accession>A0A0C2ZRP9</accession>
<reference evidence="7" key="2">
    <citation type="submission" date="2015-01" db="EMBL/GenBank/DDBJ databases">
        <title>Evolutionary Origins and Diversification of the Mycorrhizal Mutualists.</title>
        <authorList>
            <consortium name="DOE Joint Genome Institute"/>
            <consortium name="Mycorrhizal Genomics Consortium"/>
            <person name="Kohler A."/>
            <person name="Kuo A."/>
            <person name="Nagy L.G."/>
            <person name="Floudas D."/>
            <person name="Copeland A."/>
            <person name="Barry K.W."/>
            <person name="Cichocki N."/>
            <person name="Veneault-Fourrey C."/>
            <person name="LaButti K."/>
            <person name="Lindquist E.A."/>
            <person name="Lipzen A."/>
            <person name="Lundell T."/>
            <person name="Morin E."/>
            <person name="Murat C."/>
            <person name="Riley R."/>
            <person name="Ohm R."/>
            <person name="Sun H."/>
            <person name="Tunlid A."/>
            <person name="Henrissat B."/>
            <person name="Grigoriev I.V."/>
            <person name="Hibbett D.S."/>
            <person name="Martin F."/>
        </authorList>
    </citation>
    <scope>NUCLEOTIDE SEQUENCE [LARGE SCALE GENOMIC DNA]</scope>
    <source>
        <strain evidence="7">Foug A</strain>
    </source>
</reference>
<dbReference type="EMBL" id="KN822138">
    <property type="protein sequence ID" value="KIM55247.1"/>
    <property type="molecule type" value="Genomic_DNA"/>
</dbReference>
<feature type="transmembrane region" description="Helical" evidence="5">
    <location>
        <begin position="356"/>
        <end position="374"/>
    </location>
</feature>
<dbReference type="InterPro" id="IPR005828">
    <property type="entry name" value="MFS_sugar_transport-like"/>
</dbReference>
<keyword evidence="7" id="KW-1185">Reference proteome</keyword>
<name>A0A0C2ZRP9_9AGAM</name>
<dbReference type="HOGENOM" id="CLU_001265_46_12_1"/>
<evidence type="ECO:0000256" key="1">
    <source>
        <dbReference type="ARBA" id="ARBA00004141"/>
    </source>
</evidence>
<keyword evidence="3 5" id="KW-1133">Transmembrane helix</keyword>
<evidence type="ECO:0000256" key="5">
    <source>
        <dbReference type="SAM" id="Phobius"/>
    </source>
</evidence>
<dbReference type="OrthoDB" id="2261376at2759"/>
<dbReference type="InterPro" id="IPR036259">
    <property type="entry name" value="MFS_trans_sf"/>
</dbReference>
<gene>
    <name evidence="6" type="ORF">SCLCIDRAFT_17430</name>
</gene>
<dbReference type="Gene3D" id="1.20.1250.20">
    <property type="entry name" value="MFS general substrate transporter like domains"/>
    <property type="match status" value="2"/>
</dbReference>
<evidence type="ECO:0000256" key="4">
    <source>
        <dbReference type="ARBA" id="ARBA00023136"/>
    </source>
</evidence>
<dbReference type="AlphaFoldDB" id="A0A0C2ZRP9"/>
<dbReference type="Pfam" id="PF00083">
    <property type="entry name" value="Sugar_tr"/>
    <property type="match status" value="1"/>
</dbReference>
<dbReference type="GO" id="GO:0046943">
    <property type="term" value="F:carboxylic acid transmembrane transporter activity"/>
    <property type="evidence" value="ECO:0007669"/>
    <property type="project" value="TreeGrafter"/>
</dbReference>
<keyword evidence="4 5" id="KW-0472">Membrane</keyword>
<comment type="subcellular location">
    <subcellularLocation>
        <location evidence="1">Membrane</location>
        <topology evidence="1">Multi-pass membrane protein</topology>
    </subcellularLocation>
</comment>
<dbReference type="GO" id="GO:0005886">
    <property type="term" value="C:plasma membrane"/>
    <property type="evidence" value="ECO:0007669"/>
    <property type="project" value="TreeGrafter"/>
</dbReference>
<dbReference type="PROSITE" id="PS51257">
    <property type="entry name" value="PROKAR_LIPOPROTEIN"/>
    <property type="match status" value="1"/>
</dbReference>
<dbReference type="InParanoid" id="A0A0C2ZRP9"/>
<dbReference type="PANTHER" id="PTHR23508:SF10">
    <property type="entry name" value="CARBOXYLIC ACID TRANSPORTER PROTEIN HOMOLOG"/>
    <property type="match status" value="1"/>
</dbReference>
<proteinExistence type="predicted"/>
<feature type="transmembrane region" description="Helical" evidence="5">
    <location>
        <begin position="158"/>
        <end position="177"/>
    </location>
</feature>
<dbReference type="SUPFAM" id="SSF103473">
    <property type="entry name" value="MFS general substrate transporter"/>
    <property type="match status" value="1"/>
</dbReference>
<dbReference type="FunCoup" id="A0A0C2ZRP9">
    <property type="interactions" value="36"/>
</dbReference>
<evidence type="ECO:0000256" key="3">
    <source>
        <dbReference type="ARBA" id="ARBA00022989"/>
    </source>
</evidence>
<evidence type="ECO:0000313" key="7">
    <source>
        <dbReference type="Proteomes" id="UP000053989"/>
    </source>
</evidence>
<dbReference type="STRING" id="1036808.A0A0C2ZRP9"/>
<evidence type="ECO:0000313" key="6">
    <source>
        <dbReference type="EMBL" id="KIM55247.1"/>
    </source>
</evidence>
<sequence length="423" mass="44900">MATRKGLSGVSLIFACGTALFSDGYANGIIGSVLTRIYPSSAFHGTNYSNTLTSVAFAGTVVGMLSFGWISDKLGRKFGMMSTAAIVAIFSALSAASTGSNDSVSGMLAMLCTCRFLLGIGVGAEHPCGSVSASEQTEQEGIAKNAQHRWLVLATNTVLDLGFIVAAFVPLVLYWIFGPNHLRAVWRISLGLGKNSMQTVRIPYQLVLKRYWKSLLGLSLVWFIYDFISYFNIYSSTITNNITGGNKSLTVVFGWTVIIGLLTQATIGFIMSSVYGSLTKHIAAFAVIYGIFQSFAQVGPGNCLGVIAAKSGPTAVRGQYYGVAAATGKVGAFVGTWGDFTAFGGSKSARGNAGPFWIASGLSLISAFLTILLVKPLTHDGMKAEDEAFRLYLEQNGFDVSSMGTPKHDVTSITLDVENLDGK</sequence>
<keyword evidence="2 5" id="KW-0812">Transmembrane</keyword>
<feature type="transmembrane region" description="Helical" evidence="5">
    <location>
        <begin position="251"/>
        <end position="271"/>
    </location>
</feature>
<feature type="transmembrane region" description="Helical" evidence="5">
    <location>
        <begin position="211"/>
        <end position="231"/>
    </location>
</feature>
<organism evidence="6 7">
    <name type="scientific">Scleroderma citrinum Foug A</name>
    <dbReference type="NCBI Taxonomy" id="1036808"/>
    <lineage>
        <taxon>Eukaryota</taxon>
        <taxon>Fungi</taxon>
        <taxon>Dikarya</taxon>
        <taxon>Basidiomycota</taxon>
        <taxon>Agaricomycotina</taxon>
        <taxon>Agaricomycetes</taxon>
        <taxon>Agaricomycetidae</taxon>
        <taxon>Boletales</taxon>
        <taxon>Sclerodermatineae</taxon>
        <taxon>Sclerodermataceae</taxon>
        <taxon>Scleroderma</taxon>
    </lineage>
</organism>
<protein>
    <recommendedName>
        <fullName evidence="8">Major facilitator superfamily (MFS) profile domain-containing protein</fullName>
    </recommendedName>
</protein>
<dbReference type="PANTHER" id="PTHR23508">
    <property type="entry name" value="CARBOXYLIC ACID TRANSPORTER PROTEIN HOMOLOG"/>
    <property type="match status" value="1"/>
</dbReference>
<reference evidence="6 7" key="1">
    <citation type="submission" date="2014-04" db="EMBL/GenBank/DDBJ databases">
        <authorList>
            <consortium name="DOE Joint Genome Institute"/>
            <person name="Kuo A."/>
            <person name="Kohler A."/>
            <person name="Nagy L.G."/>
            <person name="Floudas D."/>
            <person name="Copeland A."/>
            <person name="Barry K.W."/>
            <person name="Cichocki N."/>
            <person name="Veneault-Fourrey C."/>
            <person name="LaButti K."/>
            <person name="Lindquist E.A."/>
            <person name="Lipzen A."/>
            <person name="Lundell T."/>
            <person name="Morin E."/>
            <person name="Murat C."/>
            <person name="Sun H."/>
            <person name="Tunlid A."/>
            <person name="Henrissat B."/>
            <person name="Grigoriev I.V."/>
            <person name="Hibbett D.S."/>
            <person name="Martin F."/>
            <person name="Nordberg H.P."/>
            <person name="Cantor M.N."/>
            <person name="Hua S.X."/>
        </authorList>
    </citation>
    <scope>NUCLEOTIDE SEQUENCE [LARGE SCALE GENOMIC DNA]</scope>
    <source>
        <strain evidence="6 7">Foug A</strain>
    </source>
</reference>
<dbReference type="Proteomes" id="UP000053989">
    <property type="component" value="Unassembled WGS sequence"/>
</dbReference>